<dbReference type="AlphaFoldDB" id="N6TH52"/>
<dbReference type="GO" id="GO:0000981">
    <property type="term" value="F:DNA-binding transcription factor activity, RNA polymerase II-specific"/>
    <property type="evidence" value="ECO:0007669"/>
    <property type="project" value="TreeGrafter"/>
</dbReference>
<dbReference type="EMBL" id="KB740648">
    <property type="protein sequence ID" value="ENN79764.1"/>
    <property type="molecule type" value="Genomic_DNA"/>
</dbReference>
<keyword evidence="6" id="KW-0175">Coiled coil</keyword>
<evidence type="ECO:0000256" key="6">
    <source>
        <dbReference type="SAM" id="Coils"/>
    </source>
</evidence>
<comment type="similarity">
    <text evidence="1">Belongs to the NFX1 family.</text>
</comment>
<dbReference type="PANTHER" id="PTHR12360:SF1">
    <property type="entry name" value="NF-X1-TYPE ZINC FINGER PROTEIN NFXL1"/>
    <property type="match status" value="1"/>
</dbReference>
<evidence type="ECO:0000256" key="5">
    <source>
        <dbReference type="ARBA" id="ARBA00022833"/>
    </source>
</evidence>
<keyword evidence="8" id="KW-0472">Membrane</keyword>
<reference evidence="9" key="1">
    <citation type="journal article" date="2013" name="Genome Biol.">
        <title>Draft genome of the mountain pine beetle, Dendroctonus ponderosae Hopkins, a major forest pest.</title>
        <authorList>
            <person name="Keeling C.I."/>
            <person name="Yuen M.M."/>
            <person name="Liao N.Y."/>
            <person name="Docking T.R."/>
            <person name="Chan S.K."/>
            <person name="Taylor G.A."/>
            <person name="Palmquist D.L."/>
            <person name="Jackman S.D."/>
            <person name="Nguyen A."/>
            <person name="Li M."/>
            <person name="Henderson H."/>
            <person name="Janes J.K."/>
            <person name="Zhao Y."/>
            <person name="Pandoh P."/>
            <person name="Moore R."/>
            <person name="Sperling F.A."/>
            <person name="Huber D.P."/>
            <person name="Birol I."/>
            <person name="Jones S.J."/>
            <person name="Bohlmann J."/>
        </authorList>
    </citation>
    <scope>NUCLEOTIDE SEQUENCE</scope>
</reference>
<evidence type="ECO:0000313" key="9">
    <source>
        <dbReference type="EMBL" id="ENN79764.1"/>
    </source>
</evidence>
<name>N6TH52_DENPD</name>
<dbReference type="HOGENOM" id="CLU_014224_0_0_1"/>
<sequence length="871" mass="98009">MSSGNRPKTNPWAKTNAPKGKNPQQKGNNLGPPLGTSGEVKFKEAQAILHNSVQKHVNDYESSSDEDDLDSVQLLGTVLKQYNDTGGTTDQTIKTQNFIQESFLSGANTCLICISRVKRDDKIWSCVSCFGAFHLDCIQRWSKDTVMQQKQRIEDQTVSEKRLCWCCPKCRSDYMPDQYPTKYVCFCGKTENPIYQPFLVPHSCGEICRKNLLPLCGHKCLLLCHPGPCPPCPVTVNVTCYCSSQQPSTRRCCSKGWSCGNRCGKLLSCDKHSCADACHSGDCKPCAKKSIQKCMCSSQQKLRDCAFPIWQCEKVKKRNSFFYVSTVWLQVCGKPLDCGNHKCDETCHAGVCNSCVLTKPRTCPCGKSTYNLACTEDTPTCGSTCDKLLECGMHTCNYRCHKDKCGLCLETITKWCRCGQHSKEIQCSKQYFCETKCKRIRDCNKHPCNRKCCDGNCPPCEKPCGNTLQCGNHKCSSVCHSGLCYPCQKTKEISCRCGSTKITVPCGRKQKVKPPRCSKLCVTPPECHHEKRDNHKCHFGDCPPCRQICNKRRPNCVHPCSATCHAAVIVKIEAQQGSMPWEQSAPQLQKQNQPCPVCKVPVKTTCLGKHETVDWPCHLAKPASCGRPCGRLLKCTNHSCSLQCHLVENSNTEVEAGINCEICELACSKPRPEGCTHVCPKPCHPARCPPCKQMLRIKCHCGLTQPYVQCNSWLNVEKHEELQSCGNQCPKNYACGHRCKTNCHSGDCPNSDLCKKKIKVFCKCKRLKKEFQCETVRQGLAVVECDEICLQKQAEEKEKLEADEAIKRREEEIRNQRELELYQKKFSGKKKNKDRRVHEEEENGSFLKKYWLLVPTVFIVIASVVLYQVLD</sequence>
<dbReference type="OrthoDB" id="536399at2759"/>
<dbReference type="PANTHER" id="PTHR12360">
    <property type="entry name" value="NUCLEAR TRANSCRIPTION FACTOR, X-BOX BINDING 1 NFX1"/>
    <property type="match status" value="1"/>
</dbReference>
<organism evidence="9">
    <name type="scientific">Dendroctonus ponderosae</name>
    <name type="common">Mountain pine beetle</name>
    <dbReference type="NCBI Taxonomy" id="77166"/>
    <lineage>
        <taxon>Eukaryota</taxon>
        <taxon>Metazoa</taxon>
        <taxon>Ecdysozoa</taxon>
        <taxon>Arthropoda</taxon>
        <taxon>Hexapoda</taxon>
        <taxon>Insecta</taxon>
        <taxon>Pterygota</taxon>
        <taxon>Neoptera</taxon>
        <taxon>Endopterygota</taxon>
        <taxon>Coleoptera</taxon>
        <taxon>Polyphaga</taxon>
        <taxon>Cucujiformia</taxon>
        <taxon>Curculionidae</taxon>
        <taxon>Scolytinae</taxon>
        <taxon>Dendroctonus</taxon>
    </lineage>
</organism>
<dbReference type="Pfam" id="PF01422">
    <property type="entry name" value="zf-NF-X1"/>
    <property type="match status" value="9"/>
</dbReference>
<dbReference type="PROSITE" id="PS50089">
    <property type="entry name" value="ZF_RING_2"/>
    <property type="match status" value="1"/>
</dbReference>
<dbReference type="GO" id="GO:0000977">
    <property type="term" value="F:RNA polymerase II transcription regulatory region sequence-specific DNA binding"/>
    <property type="evidence" value="ECO:0007669"/>
    <property type="project" value="TreeGrafter"/>
</dbReference>
<keyword evidence="5" id="KW-0862">Zinc</keyword>
<protein>
    <submittedName>
        <fullName evidence="9">Uncharacterized protein</fullName>
    </submittedName>
</protein>
<dbReference type="InterPro" id="IPR034078">
    <property type="entry name" value="NFX1_fam"/>
</dbReference>
<evidence type="ECO:0000256" key="8">
    <source>
        <dbReference type="SAM" id="Phobius"/>
    </source>
</evidence>
<dbReference type="GO" id="GO:0008270">
    <property type="term" value="F:zinc ion binding"/>
    <property type="evidence" value="ECO:0007669"/>
    <property type="project" value="UniProtKB-KW"/>
</dbReference>
<dbReference type="CDD" id="cd16697">
    <property type="entry name" value="RING-CH-C4HC3_NFXL1"/>
    <property type="match status" value="1"/>
</dbReference>
<proteinExistence type="inferred from homology"/>
<evidence type="ECO:0000256" key="2">
    <source>
        <dbReference type="ARBA" id="ARBA00022723"/>
    </source>
</evidence>
<dbReference type="GO" id="GO:0005634">
    <property type="term" value="C:nucleus"/>
    <property type="evidence" value="ECO:0007669"/>
    <property type="project" value="InterPro"/>
</dbReference>
<evidence type="ECO:0000256" key="4">
    <source>
        <dbReference type="ARBA" id="ARBA00022771"/>
    </source>
</evidence>
<feature type="region of interest" description="Disordered" evidence="7">
    <location>
        <begin position="1"/>
        <end position="38"/>
    </location>
</feature>
<keyword evidence="8" id="KW-1133">Transmembrane helix</keyword>
<evidence type="ECO:0000256" key="7">
    <source>
        <dbReference type="SAM" id="MobiDB-lite"/>
    </source>
</evidence>
<feature type="coiled-coil region" evidence="6">
    <location>
        <begin position="790"/>
        <end position="819"/>
    </location>
</feature>
<dbReference type="InterPro" id="IPR019787">
    <property type="entry name" value="Znf_PHD-finger"/>
</dbReference>
<feature type="non-terminal residue" evidence="9">
    <location>
        <position position="1"/>
    </location>
</feature>
<dbReference type="InterPro" id="IPR001841">
    <property type="entry name" value="Znf_RING"/>
</dbReference>
<dbReference type="SMART" id="SM00438">
    <property type="entry name" value="ZnF_NFX"/>
    <property type="match status" value="10"/>
</dbReference>
<keyword evidence="8" id="KW-0812">Transmembrane</keyword>
<keyword evidence="2" id="KW-0479">Metal-binding</keyword>
<keyword evidence="3" id="KW-0677">Repeat</keyword>
<evidence type="ECO:0000256" key="3">
    <source>
        <dbReference type="ARBA" id="ARBA00022737"/>
    </source>
</evidence>
<dbReference type="OMA" id="KCQSVCH"/>
<dbReference type="PROSITE" id="PS50016">
    <property type="entry name" value="ZF_PHD_2"/>
    <property type="match status" value="1"/>
</dbReference>
<feature type="transmembrane region" description="Helical" evidence="8">
    <location>
        <begin position="850"/>
        <end position="870"/>
    </location>
</feature>
<accession>N6TH52</accession>
<dbReference type="CDD" id="cd06008">
    <property type="entry name" value="NF-X1-zinc-finger"/>
    <property type="match status" value="5"/>
</dbReference>
<dbReference type="InterPro" id="IPR000967">
    <property type="entry name" value="Znf_NFX1"/>
</dbReference>
<evidence type="ECO:0000256" key="1">
    <source>
        <dbReference type="ARBA" id="ARBA00007269"/>
    </source>
</evidence>
<dbReference type="SUPFAM" id="SSF57850">
    <property type="entry name" value="RING/U-box"/>
    <property type="match status" value="1"/>
</dbReference>
<keyword evidence="4" id="KW-0863">Zinc-finger</keyword>
<gene>
    <name evidence="9" type="ORF">YQE_03820</name>
</gene>